<keyword evidence="1" id="KW-0472">Membrane</keyword>
<evidence type="ECO:0000313" key="2">
    <source>
        <dbReference type="EMBL" id="ONH92979.1"/>
    </source>
</evidence>
<reference evidence="2 3" key="1">
    <citation type="journal article" date="2013" name="Nat. Genet.">
        <title>The high-quality draft genome of peach (Prunus persica) identifies unique patterns of genetic diversity, domestication and genome evolution.</title>
        <authorList>
            <consortium name="International Peach Genome Initiative"/>
            <person name="Verde I."/>
            <person name="Abbott A.G."/>
            <person name="Scalabrin S."/>
            <person name="Jung S."/>
            <person name="Shu S."/>
            <person name="Marroni F."/>
            <person name="Zhebentyayeva T."/>
            <person name="Dettori M.T."/>
            <person name="Grimwood J."/>
            <person name="Cattonaro F."/>
            <person name="Zuccolo A."/>
            <person name="Rossini L."/>
            <person name="Jenkins J."/>
            <person name="Vendramin E."/>
            <person name="Meisel L.A."/>
            <person name="Decroocq V."/>
            <person name="Sosinski B."/>
            <person name="Prochnik S."/>
            <person name="Mitros T."/>
            <person name="Policriti A."/>
            <person name="Cipriani G."/>
            <person name="Dondini L."/>
            <person name="Ficklin S."/>
            <person name="Goodstein D.M."/>
            <person name="Xuan P."/>
            <person name="Del Fabbro C."/>
            <person name="Aramini V."/>
            <person name="Copetti D."/>
            <person name="Gonzalez S."/>
            <person name="Horner D.S."/>
            <person name="Falchi R."/>
            <person name="Lucas S."/>
            <person name="Mica E."/>
            <person name="Maldonado J."/>
            <person name="Lazzari B."/>
            <person name="Bielenberg D."/>
            <person name="Pirona R."/>
            <person name="Miculan M."/>
            <person name="Barakat A."/>
            <person name="Testolin R."/>
            <person name="Stella A."/>
            <person name="Tartarini S."/>
            <person name="Tonutti P."/>
            <person name="Arus P."/>
            <person name="Orellana A."/>
            <person name="Wells C."/>
            <person name="Main D."/>
            <person name="Vizzotto G."/>
            <person name="Silva H."/>
            <person name="Salamini F."/>
            <person name="Schmutz J."/>
            <person name="Morgante M."/>
            <person name="Rokhsar D.S."/>
        </authorList>
    </citation>
    <scope>NUCLEOTIDE SEQUENCE [LARGE SCALE GENOMIC DNA]</scope>
    <source>
        <strain evidence="3">cv. Nemared</strain>
    </source>
</reference>
<organism evidence="2 3">
    <name type="scientific">Prunus persica</name>
    <name type="common">Peach</name>
    <name type="synonym">Amygdalus persica</name>
    <dbReference type="NCBI Taxonomy" id="3760"/>
    <lineage>
        <taxon>Eukaryota</taxon>
        <taxon>Viridiplantae</taxon>
        <taxon>Streptophyta</taxon>
        <taxon>Embryophyta</taxon>
        <taxon>Tracheophyta</taxon>
        <taxon>Spermatophyta</taxon>
        <taxon>Magnoliopsida</taxon>
        <taxon>eudicotyledons</taxon>
        <taxon>Gunneridae</taxon>
        <taxon>Pentapetalae</taxon>
        <taxon>rosids</taxon>
        <taxon>fabids</taxon>
        <taxon>Rosales</taxon>
        <taxon>Rosaceae</taxon>
        <taxon>Amygdaloideae</taxon>
        <taxon>Amygdaleae</taxon>
        <taxon>Prunus</taxon>
    </lineage>
</organism>
<protein>
    <submittedName>
        <fullName evidence="2">Uncharacterized protein</fullName>
    </submittedName>
</protein>
<evidence type="ECO:0000313" key="3">
    <source>
        <dbReference type="Proteomes" id="UP000006882"/>
    </source>
</evidence>
<name>A0A251N332_PRUPE</name>
<keyword evidence="1" id="KW-0812">Transmembrane</keyword>
<keyword evidence="1" id="KW-1133">Transmembrane helix</keyword>
<dbReference type="EMBL" id="CM007658">
    <property type="protein sequence ID" value="ONH92979.1"/>
    <property type="molecule type" value="Genomic_DNA"/>
</dbReference>
<dbReference type="Proteomes" id="UP000006882">
    <property type="component" value="Chromosome G8"/>
</dbReference>
<evidence type="ECO:0000256" key="1">
    <source>
        <dbReference type="SAM" id="Phobius"/>
    </source>
</evidence>
<feature type="transmembrane region" description="Helical" evidence="1">
    <location>
        <begin position="50"/>
        <end position="71"/>
    </location>
</feature>
<dbReference type="Gramene" id="ONH92979">
    <property type="protein sequence ID" value="ONH92979"/>
    <property type="gene ID" value="PRUPE_8G205300"/>
</dbReference>
<accession>A0A251N332</accession>
<sequence>MVFTSFLCAGITLLTFGLKPSSSILLSSSPSGFSSKQPFSTSEHFSISMANIYLSLSLSLSFSQCVCAFLIRW</sequence>
<proteinExistence type="predicted"/>
<gene>
    <name evidence="2" type="ORF">PRUPE_8G205300</name>
</gene>
<dbReference type="AlphaFoldDB" id="A0A251N332"/>
<keyword evidence="3" id="KW-1185">Reference proteome</keyword>